<dbReference type="Proteomes" id="UP000010420">
    <property type="component" value="Unassembled WGS sequence"/>
</dbReference>
<name>L1QKF2_9CLOT</name>
<keyword evidence="3" id="KW-0804">Transcription</keyword>
<evidence type="ECO:0000313" key="6">
    <source>
        <dbReference type="Proteomes" id="UP000010420"/>
    </source>
</evidence>
<proteinExistence type="predicted"/>
<evidence type="ECO:0000313" key="5">
    <source>
        <dbReference type="EMBL" id="EKY28057.1"/>
    </source>
</evidence>
<dbReference type="STRING" id="545697.HMPREF0216_00899"/>
<dbReference type="eggNOG" id="COG1733">
    <property type="taxonomic scope" value="Bacteria"/>
</dbReference>
<dbReference type="InterPro" id="IPR036388">
    <property type="entry name" value="WH-like_DNA-bd_sf"/>
</dbReference>
<protein>
    <submittedName>
        <fullName evidence="5">Putative HTH-type transcriptional activator HxlR</fullName>
    </submittedName>
</protein>
<dbReference type="EMBL" id="AMEZ01000026">
    <property type="protein sequence ID" value="EKY28057.1"/>
    <property type="molecule type" value="Genomic_DNA"/>
</dbReference>
<dbReference type="SUPFAM" id="SSF46785">
    <property type="entry name" value="Winged helix' DNA-binding domain"/>
    <property type="match status" value="1"/>
</dbReference>
<evidence type="ECO:0000259" key="4">
    <source>
        <dbReference type="PROSITE" id="PS51118"/>
    </source>
</evidence>
<dbReference type="AlphaFoldDB" id="L1QKF2"/>
<feature type="domain" description="HTH hxlR-type" evidence="4">
    <location>
        <begin position="8"/>
        <end position="107"/>
    </location>
</feature>
<sequence length="122" mass="14460">MKKREIKYPIELVVSLLCDKWKFIILCKLRKGTKRFGELQNEIGNISAKVLTAQLKELERNGFIKREVYSEEVPIKVEYSLTELGQSLYPIMESMFDWGMKNKDKFTEEYNIIIDENLKFSK</sequence>
<dbReference type="InterPro" id="IPR036390">
    <property type="entry name" value="WH_DNA-bd_sf"/>
</dbReference>
<dbReference type="PANTHER" id="PTHR33204">
    <property type="entry name" value="TRANSCRIPTIONAL REGULATOR, MARR FAMILY"/>
    <property type="match status" value="1"/>
</dbReference>
<organism evidence="5 6">
    <name type="scientific">Clostridium celatum DSM 1785</name>
    <dbReference type="NCBI Taxonomy" id="545697"/>
    <lineage>
        <taxon>Bacteria</taxon>
        <taxon>Bacillati</taxon>
        <taxon>Bacillota</taxon>
        <taxon>Clostridia</taxon>
        <taxon>Eubacteriales</taxon>
        <taxon>Clostridiaceae</taxon>
        <taxon>Clostridium</taxon>
    </lineage>
</organism>
<keyword evidence="1" id="KW-0805">Transcription regulation</keyword>
<dbReference type="Gene3D" id="1.10.10.10">
    <property type="entry name" value="Winged helix-like DNA-binding domain superfamily/Winged helix DNA-binding domain"/>
    <property type="match status" value="1"/>
</dbReference>
<keyword evidence="2" id="KW-0238">DNA-binding</keyword>
<evidence type="ECO:0000256" key="1">
    <source>
        <dbReference type="ARBA" id="ARBA00023015"/>
    </source>
</evidence>
<dbReference type="InterPro" id="IPR002577">
    <property type="entry name" value="HTH_HxlR"/>
</dbReference>
<evidence type="ECO:0000256" key="3">
    <source>
        <dbReference type="ARBA" id="ARBA00023163"/>
    </source>
</evidence>
<keyword evidence="6" id="KW-1185">Reference proteome</keyword>
<accession>L1QKF2</accession>
<dbReference type="PROSITE" id="PS51118">
    <property type="entry name" value="HTH_HXLR"/>
    <property type="match status" value="1"/>
</dbReference>
<reference evidence="5 6" key="1">
    <citation type="submission" date="2012-05" db="EMBL/GenBank/DDBJ databases">
        <authorList>
            <person name="Weinstock G."/>
            <person name="Sodergren E."/>
            <person name="Lobos E.A."/>
            <person name="Fulton L."/>
            <person name="Fulton R."/>
            <person name="Courtney L."/>
            <person name="Fronick C."/>
            <person name="O'Laughlin M."/>
            <person name="Godfrey J."/>
            <person name="Wilson R.M."/>
            <person name="Miner T."/>
            <person name="Farmer C."/>
            <person name="Delehaunty K."/>
            <person name="Cordes M."/>
            <person name="Minx P."/>
            <person name="Tomlinson C."/>
            <person name="Chen J."/>
            <person name="Wollam A."/>
            <person name="Pepin K.H."/>
            <person name="Bhonagiri V."/>
            <person name="Zhang X."/>
            <person name="Suruliraj S."/>
            <person name="Warren W."/>
            <person name="Mitreva M."/>
            <person name="Mardis E.R."/>
            <person name="Wilson R.K."/>
        </authorList>
    </citation>
    <scope>NUCLEOTIDE SEQUENCE [LARGE SCALE GENOMIC DNA]</scope>
    <source>
        <strain evidence="5 6">DSM 1785</strain>
    </source>
</reference>
<dbReference type="Pfam" id="PF01638">
    <property type="entry name" value="HxlR"/>
    <property type="match status" value="1"/>
</dbReference>
<dbReference type="OrthoDB" id="9791143at2"/>
<dbReference type="PANTHER" id="PTHR33204:SF29">
    <property type="entry name" value="TRANSCRIPTIONAL REGULATOR"/>
    <property type="match status" value="1"/>
</dbReference>
<evidence type="ECO:0000256" key="2">
    <source>
        <dbReference type="ARBA" id="ARBA00023125"/>
    </source>
</evidence>
<dbReference type="HOGENOM" id="CLU_111585_5_3_9"/>
<dbReference type="PATRIC" id="fig|545697.3.peg.886"/>
<comment type="caution">
    <text evidence="5">The sequence shown here is derived from an EMBL/GenBank/DDBJ whole genome shotgun (WGS) entry which is preliminary data.</text>
</comment>
<gene>
    <name evidence="5" type="ORF">HMPREF0216_00899</name>
</gene>
<dbReference type="RefSeq" id="WP_005211505.1">
    <property type="nucleotide sequence ID" value="NZ_KB291618.1"/>
</dbReference>
<dbReference type="GO" id="GO:0003677">
    <property type="term" value="F:DNA binding"/>
    <property type="evidence" value="ECO:0007669"/>
    <property type="project" value="UniProtKB-KW"/>
</dbReference>